<dbReference type="PRINTS" id="PR00420">
    <property type="entry name" value="RNGMNOXGNASE"/>
</dbReference>
<reference evidence="5 6" key="1">
    <citation type="submission" date="2014-01" db="EMBL/GenBank/DDBJ databases">
        <authorList>
            <person name="Zelazny A."/>
            <person name="Olivier K."/>
            <person name="Sampaio E.P."/>
            <person name="Holland S.M."/>
            <person name="Tallon L.J."/>
            <person name="Sadzewicz L.K."/>
            <person name="Sengamalay N."/>
            <person name="Fraser C.M."/>
            <person name="Hine E."/>
            <person name="Shefchek K.A."/>
            <person name="Das S.P."/>
            <person name="Shallom S.J."/>
            <person name="Agrawal S."/>
            <person name="Tettelin H."/>
        </authorList>
    </citation>
    <scope>NUCLEOTIDE SEQUENCE [LARGE SCALE GENOMIC DNA]</scope>
    <source>
        <strain evidence="5 6">MAB_030201_1075</strain>
    </source>
</reference>
<dbReference type="GO" id="GO:0071949">
    <property type="term" value="F:FAD binding"/>
    <property type="evidence" value="ECO:0007669"/>
    <property type="project" value="InterPro"/>
</dbReference>
<dbReference type="Proteomes" id="UP000019854">
    <property type="component" value="Unassembled WGS sequence"/>
</dbReference>
<dbReference type="InterPro" id="IPR002938">
    <property type="entry name" value="FAD-bd"/>
</dbReference>
<evidence type="ECO:0000256" key="2">
    <source>
        <dbReference type="ARBA" id="ARBA00022630"/>
    </source>
</evidence>
<dbReference type="PANTHER" id="PTHR43004">
    <property type="entry name" value="TRK SYSTEM POTASSIUM UPTAKE PROTEIN"/>
    <property type="match status" value="1"/>
</dbReference>
<dbReference type="AlphaFoldDB" id="A0A829PEE0"/>
<feature type="domain" description="FAD-binding" evidence="4">
    <location>
        <begin position="10"/>
        <end position="362"/>
    </location>
</feature>
<dbReference type="InterPro" id="IPR036188">
    <property type="entry name" value="FAD/NAD-bd_sf"/>
</dbReference>
<dbReference type="GO" id="GO:0016709">
    <property type="term" value="F:oxidoreductase activity, acting on paired donors, with incorporation or reduction of molecular oxygen, NAD(P)H as one donor, and incorporation of one atom of oxygen"/>
    <property type="evidence" value="ECO:0007669"/>
    <property type="project" value="UniProtKB-ARBA"/>
</dbReference>
<gene>
    <name evidence="5" type="ORF">L829_0121</name>
</gene>
<name>A0A829PEE0_9MYCO</name>
<dbReference type="Pfam" id="PF21274">
    <property type="entry name" value="Rng_hyd_C"/>
    <property type="match status" value="1"/>
</dbReference>
<dbReference type="PANTHER" id="PTHR43004:SF19">
    <property type="entry name" value="BINDING MONOOXYGENASE, PUTATIVE (JCVI)-RELATED"/>
    <property type="match status" value="1"/>
</dbReference>
<comment type="caution">
    <text evidence="5">The sequence shown here is derived from an EMBL/GenBank/DDBJ whole genome shotgun (WGS) entry which is preliminary data.</text>
</comment>
<sequence length="555" mass="60103">MAVSMSTVITPVVIVGAGPTGLATAYVLGRLGVRSIVCDQYDGVNPHPRAHVVNTRSMELLRNWGIYDEIIADAIDFNRGINVLWKHTVAGEEFGRLDLADVPEAHLARRLNASPVTIGSCAQDRVQGRLLEAVRSSGMTEVRYRTKVSAVDAHEDHVDVYLEKDGHAETLRAEYVVDAEGAAARLRQSIGIDVEGIPEFGHQINMYFHADLSEWTDQESELLFWVLNTGCPGVFIRLGGNRWTFHTGFDPAREAVSDYTPERCRELIRLAVGAPELEIDMRSVGTWVLGASTARQYRKGRVFLVGDAAHQFPPTGGLGMNTGLVDADNLGWKLAAVLQGWAHTQLLDTYESERRPVALANAESSIANVMKMADAGIGPNTMAVAAKLESDIPAVAAAERSRMAAAVPEQRPHFDYLELELGYVYGGHNDAVDPITTAVMGGRMPHHWVNLGDRRISTLDLVGVGFVLIAGPEGAEWIDAPKIREMRIPLQVYLVGRDLEPIGGAIPGAEGNGAVLVRPDGHIAWIGTGLAVDPVEEISLAVETLCGKPLSEIAT</sequence>
<dbReference type="EMBL" id="JAOX01000001">
    <property type="protein sequence ID" value="ETZ86583.1"/>
    <property type="molecule type" value="Genomic_DNA"/>
</dbReference>
<dbReference type="Gene3D" id="3.50.50.60">
    <property type="entry name" value="FAD/NAD(P)-binding domain"/>
    <property type="match status" value="1"/>
</dbReference>
<dbReference type="InterPro" id="IPR050641">
    <property type="entry name" value="RIFMO-like"/>
</dbReference>
<evidence type="ECO:0000313" key="5">
    <source>
        <dbReference type="EMBL" id="ETZ86583.1"/>
    </source>
</evidence>
<accession>A0A829PEE0</accession>
<evidence type="ECO:0000256" key="3">
    <source>
        <dbReference type="ARBA" id="ARBA00022827"/>
    </source>
</evidence>
<proteinExistence type="predicted"/>
<keyword evidence="3" id="KW-0274">FAD</keyword>
<evidence type="ECO:0000313" key="6">
    <source>
        <dbReference type="Proteomes" id="UP000019854"/>
    </source>
</evidence>
<comment type="cofactor">
    <cofactor evidence="1">
        <name>FAD</name>
        <dbReference type="ChEBI" id="CHEBI:57692"/>
    </cofactor>
</comment>
<dbReference type="Pfam" id="PF01494">
    <property type="entry name" value="FAD_binding_3"/>
    <property type="match status" value="1"/>
</dbReference>
<organism evidence="5 6">
    <name type="scientific">Mycobacteroides abscessus MAB_030201_1075</name>
    <dbReference type="NCBI Taxonomy" id="1335410"/>
    <lineage>
        <taxon>Bacteria</taxon>
        <taxon>Bacillati</taxon>
        <taxon>Actinomycetota</taxon>
        <taxon>Actinomycetes</taxon>
        <taxon>Mycobacteriales</taxon>
        <taxon>Mycobacteriaceae</taxon>
        <taxon>Mycobacteroides</taxon>
        <taxon>Mycobacteroides abscessus</taxon>
    </lineage>
</organism>
<protein>
    <submittedName>
        <fullName evidence="5">FAD binding domain protein</fullName>
    </submittedName>
</protein>
<evidence type="ECO:0000259" key="4">
    <source>
        <dbReference type="Pfam" id="PF01494"/>
    </source>
</evidence>
<dbReference type="Gene3D" id="3.30.9.10">
    <property type="entry name" value="D-Amino Acid Oxidase, subunit A, domain 2"/>
    <property type="match status" value="1"/>
</dbReference>
<keyword evidence="2" id="KW-0285">Flavoprotein</keyword>
<dbReference type="SUPFAM" id="SSF51905">
    <property type="entry name" value="FAD/NAD(P)-binding domain"/>
    <property type="match status" value="1"/>
</dbReference>
<dbReference type="Gene3D" id="3.40.30.120">
    <property type="match status" value="1"/>
</dbReference>
<evidence type="ECO:0000256" key="1">
    <source>
        <dbReference type="ARBA" id="ARBA00001974"/>
    </source>
</evidence>